<dbReference type="Pfam" id="PF07691">
    <property type="entry name" value="PA14"/>
    <property type="match status" value="1"/>
</dbReference>
<sequence>MILALAAKRKKLIAGVMLSLIYMEVVVPAYAVGTPRNPAISRVSSSDIFPAKNKTIFADRPIPERKTGKADKVEKVDKVEKATGGPTQPESEAFHSVNSDKMVDLFSGDFSYSIPLMDVGGYPITIGYNSGITMDQEASWTGLGWNINPGAINRNMRGLPDDFNGEDSIKKTLSIRTNQTIGGSGSFSGKIFGTPIEFTAHLGLYHNNYTGWGMEQGINAQIRSGNKSAGTLTGELSISQNTQGGITLTPGISGDLYVRDANDKGGMTGNLSLGLPFNSRAGMKALEFSGGVTRTQRLAVIHNSDRQGNFKVGLSSSFSFAAPTYTPTISMPYTSEAYAGKFSIGGEFFGFYPHYGISGYVTTQYIAEPDKFQKLPAYGYLYLYNGGVKTNALLDYNRERDIPAREDNPAIAMPFYTYDAFSISGEGTGGMFRAYRNDIGYVFDHPMKTRDKSISGGVDLGSGYAAHIGAEYTQSHAWSANGPWRDENPMAQLINFTDVDKNYEPVYFRNPGEMAINNGSFYKTIGESDVVMPELTGHQTRHISTTGNLLRYRGGKIVDKTPITTANARKVDRDKRTQLITYLTAEEASKVGLNKFIENYKVNQYTLNSCDMTMPENLESARGFKGRVKPFPSDDSQFRYGTFSDINFWKLEQLFARSTPPMFTEVDNKAFRLYADWECRVLAPVSGKYDISVRFNDIGALYINDVPFLEAWDHDVGNYTTSVNLEAGKMYKVYVAYMNQEADGEFNMDWVCNGTHIPLENFFLPEPADTLNMGAVSLERRINNVRKKHHISEIDVLNPDGQKYVYGLPVYNLVQRDATFSVDHKQGNSEEGTTDYTDGKDNTVKNTSGRDHYLSTEEIPAYAHTFLLTGIVSSDYVDLTGNGISDDDPGNAVKFNYSKTAGSAYRYKWRTPYNNKATFNEGLKSDFDDDKGSYVYGEKELWYLNSVVSKNMVATFKVSDRADLLPITEDGRKATGSGLPKKLDEINLYTKADFLKYGSSAVPVKTVHFDYTYELCRGINAPVNDSGKLTLKRIWFSYNGNQSRNSKRARQNSYVFYYNSKNPGYNSKSFDRWGNYKDPQQNPPSASPQIITNAEYPYTLQDSTLMAANAAAWTLDSIQLPSGGRMKINYESDDYAYVQNKRAARMTPIAGLSKDRPASLSDLSGSLYSGVPVTDYLYVSMNVPKAVTSTKEVFKDYLEGLNNTLYFRLNVKMPYEPDKEDNGAEYISCYATLDSLDYGFYNNGHTIYVKMRAVELDGDDGGKFSPLANASTQFLKVNLPFKAYPGTQMEEMSPVGAIKMLATMVYSIHSELEGFPKASRKRGAARDLDLSRSFARLNEPFYKKYGGGLRVKSILIYDHWNAMTGQKESMYGTVYNYTTTKLIDGRKVEISSGVASYEPILGGEENSWHTPLVYKDRIGKLIPAVSSYVETPMGESLFPAPSVGYSKVQSRSINTKNTRSANGYEETCFYTTYDFPTLVSFSALDPGVTRMGYTPGLGSILKINTARHLVESQGFVVELNDMNGKMKSQAVYAEGGSEPISSTTNYYRVDNQQQEFKHLNNRVLSMNANGVIDSSAIIGLDAELMVDMREQVSKTQGMVLNAGVDIFTVGPWPFTPTFSYVYPQSEEKKFRSCATTKVIYRHGILDSVIATNKGSRVTTQNLLYDSETGSVLLTATRNEFGDSIYQFNYPAAWVYDGMSGAYKNINTTLKNVTIKAGKLITSLWPYTVEDYFSSGDEILMYSKVQVDTAACSTLLASFPGSTKIWAVDANALNGNPPSIYFVTKEGAPVTGELITSMKIVRSGRRNIGASIGTVTMMKNPLERTPSGYSLVIDKRKNIINASMVEYKQNWHVEDSKKSATNCVYQ</sequence>
<accession>A0A847SM06</accession>
<dbReference type="RefSeq" id="WP_168740849.1">
    <property type="nucleotide sequence ID" value="NZ_JABAHZ010000005.1"/>
</dbReference>
<protein>
    <recommendedName>
        <fullName evidence="2">PA14 domain-containing protein</fullName>
    </recommendedName>
</protein>
<evidence type="ECO:0000256" key="1">
    <source>
        <dbReference type="SAM" id="MobiDB-lite"/>
    </source>
</evidence>
<evidence type="ECO:0000259" key="2">
    <source>
        <dbReference type="PROSITE" id="PS51820"/>
    </source>
</evidence>
<feature type="domain" description="PA14" evidence="2">
    <location>
        <begin position="619"/>
        <end position="768"/>
    </location>
</feature>
<dbReference type="InterPro" id="IPR011658">
    <property type="entry name" value="PA14_dom"/>
</dbReference>
<dbReference type="SUPFAM" id="SSF56988">
    <property type="entry name" value="Anthrax protective antigen"/>
    <property type="match status" value="1"/>
</dbReference>
<dbReference type="Proteomes" id="UP000552864">
    <property type="component" value="Unassembled WGS sequence"/>
</dbReference>
<gene>
    <name evidence="3" type="ORF">HGH91_21430</name>
</gene>
<feature type="region of interest" description="Disordered" evidence="1">
    <location>
        <begin position="823"/>
        <end position="849"/>
    </location>
</feature>
<keyword evidence="4" id="KW-1185">Reference proteome</keyword>
<proteinExistence type="predicted"/>
<evidence type="ECO:0000313" key="4">
    <source>
        <dbReference type="Proteomes" id="UP000552864"/>
    </source>
</evidence>
<dbReference type="InterPro" id="IPR037524">
    <property type="entry name" value="PA14/GLEYA"/>
</dbReference>
<reference evidence="3 4" key="1">
    <citation type="submission" date="2020-04" db="EMBL/GenBank/DDBJ databases">
        <authorList>
            <person name="Yin C."/>
        </authorList>
    </citation>
    <scope>NUCLEOTIDE SEQUENCE [LARGE SCALE GENOMIC DNA]</scope>
    <source>
        <strain evidence="3 4">Ak56</strain>
    </source>
</reference>
<feature type="compositionally biased region" description="Basic and acidic residues" evidence="1">
    <location>
        <begin position="837"/>
        <end position="849"/>
    </location>
</feature>
<comment type="caution">
    <text evidence="3">The sequence shown here is derived from an EMBL/GenBank/DDBJ whole genome shotgun (WGS) entry which is preliminary data.</text>
</comment>
<organism evidence="3 4">
    <name type="scientific">Chitinophaga eiseniae</name>
    <dbReference type="NCBI Taxonomy" id="634771"/>
    <lineage>
        <taxon>Bacteria</taxon>
        <taxon>Pseudomonadati</taxon>
        <taxon>Bacteroidota</taxon>
        <taxon>Chitinophagia</taxon>
        <taxon>Chitinophagales</taxon>
        <taxon>Chitinophagaceae</taxon>
        <taxon>Chitinophaga</taxon>
    </lineage>
</organism>
<evidence type="ECO:0000313" key="3">
    <source>
        <dbReference type="EMBL" id="NLR81204.1"/>
    </source>
</evidence>
<name>A0A847SM06_9BACT</name>
<dbReference type="PROSITE" id="PS51820">
    <property type="entry name" value="PA14"/>
    <property type="match status" value="1"/>
</dbReference>
<dbReference type="Gene3D" id="3.90.182.10">
    <property type="entry name" value="Toxin - Anthrax Protective Antigen,domain 1"/>
    <property type="match status" value="1"/>
</dbReference>
<dbReference type="EMBL" id="JABAHZ010000005">
    <property type="protein sequence ID" value="NLR81204.1"/>
    <property type="molecule type" value="Genomic_DNA"/>
</dbReference>